<comment type="caution">
    <text evidence="1">The sequence shown here is derived from an EMBL/GenBank/DDBJ whole genome shotgun (WGS) entry which is preliminary data.</text>
</comment>
<dbReference type="AlphaFoldDB" id="A0A0F9CW14"/>
<organism evidence="1">
    <name type="scientific">marine sediment metagenome</name>
    <dbReference type="NCBI Taxonomy" id="412755"/>
    <lineage>
        <taxon>unclassified sequences</taxon>
        <taxon>metagenomes</taxon>
        <taxon>ecological metagenomes</taxon>
    </lineage>
</organism>
<dbReference type="EMBL" id="LAZR01034315">
    <property type="protein sequence ID" value="KKL45641.1"/>
    <property type="molecule type" value="Genomic_DNA"/>
</dbReference>
<sequence length="73" mass="8462">MITWITEKIGTSAYKDIKKKDYYILDVRDLVDQRGNKENLIGNKIQEVLVKLNKRKKIVICCDYGISRSNSIA</sequence>
<evidence type="ECO:0000313" key="1">
    <source>
        <dbReference type="EMBL" id="KKL45641.1"/>
    </source>
</evidence>
<feature type="non-terminal residue" evidence="1">
    <location>
        <position position="73"/>
    </location>
</feature>
<protein>
    <submittedName>
        <fullName evidence="1">Uncharacterized protein</fullName>
    </submittedName>
</protein>
<reference evidence="1" key="1">
    <citation type="journal article" date="2015" name="Nature">
        <title>Complex archaea that bridge the gap between prokaryotes and eukaryotes.</title>
        <authorList>
            <person name="Spang A."/>
            <person name="Saw J.H."/>
            <person name="Jorgensen S.L."/>
            <person name="Zaremba-Niedzwiedzka K."/>
            <person name="Martijn J."/>
            <person name="Lind A.E."/>
            <person name="van Eijk R."/>
            <person name="Schleper C."/>
            <person name="Guy L."/>
            <person name="Ettema T.J."/>
        </authorList>
    </citation>
    <scope>NUCLEOTIDE SEQUENCE</scope>
</reference>
<proteinExistence type="predicted"/>
<name>A0A0F9CW14_9ZZZZ</name>
<accession>A0A0F9CW14</accession>
<gene>
    <name evidence="1" type="ORF">LCGC14_2353570</name>
</gene>